<protein>
    <recommendedName>
        <fullName evidence="2">DUF397 domain-containing protein</fullName>
    </recommendedName>
</protein>
<dbReference type="Pfam" id="PF04149">
    <property type="entry name" value="DUF397"/>
    <property type="match status" value="1"/>
</dbReference>
<accession>A0ABP5X0G0</accession>
<comment type="caution">
    <text evidence="3">The sequence shown here is derived from an EMBL/GenBank/DDBJ whole genome shotgun (WGS) entry which is preliminary data.</text>
</comment>
<feature type="region of interest" description="Disordered" evidence="1">
    <location>
        <begin position="1"/>
        <end position="31"/>
    </location>
</feature>
<dbReference type="Proteomes" id="UP001501231">
    <property type="component" value="Unassembled WGS sequence"/>
</dbReference>
<gene>
    <name evidence="3" type="ORF">GCM10010191_62000</name>
</gene>
<name>A0ABP5X0G0_9ACTN</name>
<proteinExistence type="predicted"/>
<dbReference type="EMBL" id="BAAARW010000023">
    <property type="protein sequence ID" value="GAA2438431.1"/>
    <property type="molecule type" value="Genomic_DNA"/>
</dbReference>
<sequence length="76" mass="8222">MSSPDSPLAPQIRTTSGFWRKSSRSGDNSECVELAPLGHDQVAVRDSKAPGGAKLLLSGTAWRSFSRRIKNGCYDL</sequence>
<evidence type="ECO:0000313" key="4">
    <source>
        <dbReference type="Proteomes" id="UP001501231"/>
    </source>
</evidence>
<evidence type="ECO:0000256" key="1">
    <source>
        <dbReference type="SAM" id="MobiDB-lite"/>
    </source>
</evidence>
<feature type="domain" description="DUF397" evidence="2">
    <location>
        <begin position="19"/>
        <end position="70"/>
    </location>
</feature>
<keyword evidence="4" id="KW-1185">Reference proteome</keyword>
<dbReference type="InterPro" id="IPR007278">
    <property type="entry name" value="DUF397"/>
</dbReference>
<reference evidence="4" key="1">
    <citation type="journal article" date="2019" name="Int. J. Syst. Evol. Microbiol.">
        <title>The Global Catalogue of Microorganisms (GCM) 10K type strain sequencing project: providing services to taxonomists for standard genome sequencing and annotation.</title>
        <authorList>
            <consortium name="The Broad Institute Genomics Platform"/>
            <consortium name="The Broad Institute Genome Sequencing Center for Infectious Disease"/>
            <person name="Wu L."/>
            <person name="Ma J."/>
        </authorList>
    </citation>
    <scope>NUCLEOTIDE SEQUENCE [LARGE SCALE GENOMIC DNA]</scope>
    <source>
        <strain evidence="4">JCM 3325</strain>
    </source>
</reference>
<evidence type="ECO:0000259" key="2">
    <source>
        <dbReference type="Pfam" id="PF04149"/>
    </source>
</evidence>
<dbReference type="RefSeq" id="WP_344593717.1">
    <property type="nucleotide sequence ID" value="NZ_BAAARW010000023.1"/>
</dbReference>
<evidence type="ECO:0000313" key="3">
    <source>
        <dbReference type="EMBL" id="GAA2438431.1"/>
    </source>
</evidence>
<organism evidence="3 4">
    <name type="scientific">Actinomadura vinacea</name>
    <dbReference type="NCBI Taxonomy" id="115336"/>
    <lineage>
        <taxon>Bacteria</taxon>
        <taxon>Bacillati</taxon>
        <taxon>Actinomycetota</taxon>
        <taxon>Actinomycetes</taxon>
        <taxon>Streptosporangiales</taxon>
        <taxon>Thermomonosporaceae</taxon>
        <taxon>Actinomadura</taxon>
    </lineage>
</organism>